<evidence type="ECO:0000313" key="6">
    <source>
        <dbReference type="EMBL" id="KYO25639.1"/>
    </source>
</evidence>
<evidence type="ECO:0000313" key="7">
    <source>
        <dbReference type="Proteomes" id="UP000050525"/>
    </source>
</evidence>
<name>A0A151MMH6_ALLMI</name>
<dbReference type="Pfam" id="PF02535">
    <property type="entry name" value="Zip"/>
    <property type="match status" value="1"/>
</dbReference>
<dbReference type="GO" id="GO:0016020">
    <property type="term" value="C:membrane"/>
    <property type="evidence" value="ECO:0007669"/>
    <property type="project" value="UniProtKB-SubCell"/>
</dbReference>
<dbReference type="EMBL" id="AKHW03005694">
    <property type="protein sequence ID" value="KYO25639.1"/>
    <property type="molecule type" value="Genomic_DNA"/>
</dbReference>
<protein>
    <submittedName>
        <fullName evidence="6">Zinc transporter ZIP2</fullName>
    </submittedName>
</protein>
<evidence type="ECO:0000256" key="2">
    <source>
        <dbReference type="ARBA" id="ARBA00022692"/>
    </source>
</evidence>
<comment type="subcellular location">
    <subcellularLocation>
        <location evidence="1">Membrane</location>
        <topology evidence="1">Multi-pass membrane protein</topology>
    </subcellularLocation>
</comment>
<accession>A0A151MMH6</accession>
<proteinExistence type="predicted"/>
<evidence type="ECO:0000256" key="4">
    <source>
        <dbReference type="ARBA" id="ARBA00023136"/>
    </source>
</evidence>
<dbReference type="InterPro" id="IPR003689">
    <property type="entry name" value="ZIP"/>
</dbReference>
<sequence length="89" mass="9959">MELLLAVKIGCLVGLLLLTLFCGLVPAQVKWFQIHAATGRHRRILNFIGCFAAGVFLGACLMHMVADALEDIKEELEKRMQQVREYSKA</sequence>
<dbReference type="OrthoDB" id="448280at2759"/>
<gene>
    <name evidence="6" type="primary">SLC39A2L</name>
    <name evidence="6" type="ORF">Y1Q_0020544</name>
</gene>
<comment type="caution">
    <text evidence="6">The sequence shown here is derived from an EMBL/GenBank/DDBJ whole genome shotgun (WGS) entry which is preliminary data.</text>
</comment>
<keyword evidence="4 5" id="KW-0472">Membrane</keyword>
<dbReference type="GO" id="GO:0046873">
    <property type="term" value="F:metal ion transmembrane transporter activity"/>
    <property type="evidence" value="ECO:0007669"/>
    <property type="project" value="InterPro"/>
</dbReference>
<dbReference type="AlphaFoldDB" id="A0A151MMH6"/>
<keyword evidence="2 5" id="KW-0812">Transmembrane</keyword>
<reference evidence="6 7" key="1">
    <citation type="journal article" date="2012" name="Genome Biol.">
        <title>Sequencing three crocodilian genomes to illuminate the evolution of archosaurs and amniotes.</title>
        <authorList>
            <person name="St John J.A."/>
            <person name="Braun E.L."/>
            <person name="Isberg S.R."/>
            <person name="Miles L.G."/>
            <person name="Chong A.Y."/>
            <person name="Gongora J."/>
            <person name="Dalzell P."/>
            <person name="Moran C."/>
            <person name="Bed'hom B."/>
            <person name="Abzhanov A."/>
            <person name="Burgess S.C."/>
            <person name="Cooksey A.M."/>
            <person name="Castoe T.A."/>
            <person name="Crawford N.G."/>
            <person name="Densmore L.D."/>
            <person name="Drew J.C."/>
            <person name="Edwards S.V."/>
            <person name="Faircloth B.C."/>
            <person name="Fujita M.K."/>
            <person name="Greenwold M.J."/>
            <person name="Hoffmann F.G."/>
            <person name="Howard J.M."/>
            <person name="Iguchi T."/>
            <person name="Janes D.E."/>
            <person name="Khan S.Y."/>
            <person name="Kohno S."/>
            <person name="de Koning A.J."/>
            <person name="Lance S.L."/>
            <person name="McCarthy F.M."/>
            <person name="McCormack J.E."/>
            <person name="Merchant M.E."/>
            <person name="Peterson D.G."/>
            <person name="Pollock D.D."/>
            <person name="Pourmand N."/>
            <person name="Raney B.J."/>
            <person name="Roessler K.A."/>
            <person name="Sanford J.R."/>
            <person name="Sawyer R.H."/>
            <person name="Schmidt C.J."/>
            <person name="Triplett E.W."/>
            <person name="Tuberville T.D."/>
            <person name="Venegas-Anaya M."/>
            <person name="Howard J.T."/>
            <person name="Jarvis E.D."/>
            <person name="Guillette L.J.Jr."/>
            <person name="Glenn T.C."/>
            <person name="Green R.E."/>
            <person name="Ray D.A."/>
        </authorList>
    </citation>
    <scope>NUCLEOTIDE SEQUENCE [LARGE SCALE GENOMIC DNA]</scope>
    <source>
        <strain evidence="6">KSC_2009_1</strain>
    </source>
</reference>
<dbReference type="STRING" id="8496.A0A151MMH6"/>
<feature type="transmembrane region" description="Helical" evidence="5">
    <location>
        <begin position="43"/>
        <end position="69"/>
    </location>
</feature>
<evidence type="ECO:0000256" key="1">
    <source>
        <dbReference type="ARBA" id="ARBA00004141"/>
    </source>
</evidence>
<organism evidence="6 7">
    <name type="scientific">Alligator mississippiensis</name>
    <name type="common">American alligator</name>
    <dbReference type="NCBI Taxonomy" id="8496"/>
    <lineage>
        <taxon>Eukaryota</taxon>
        <taxon>Metazoa</taxon>
        <taxon>Chordata</taxon>
        <taxon>Craniata</taxon>
        <taxon>Vertebrata</taxon>
        <taxon>Euteleostomi</taxon>
        <taxon>Archelosauria</taxon>
        <taxon>Archosauria</taxon>
        <taxon>Crocodylia</taxon>
        <taxon>Alligatoridae</taxon>
        <taxon>Alligatorinae</taxon>
        <taxon>Alligator</taxon>
    </lineage>
</organism>
<evidence type="ECO:0000256" key="3">
    <source>
        <dbReference type="ARBA" id="ARBA00022989"/>
    </source>
</evidence>
<dbReference type="Proteomes" id="UP000050525">
    <property type="component" value="Unassembled WGS sequence"/>
</dbReference>
<keyword evidence="7" id="KW-1185">Reference proteome</keyword>
<evidence type="ECO:0000256" key="5">
    <source>
        <dbReference type="SAM" id="Phobius"/>
    </source>
</evidence>
<dbReference type="KEGG" id="amj:102568068"/>
<keyword evidence="3 5" id="KW-1133">Transmembrane helix</keyword>